<accession>A0AAU4K113</accession>
<keyword evidence="5 8" id="KW-0560">Oxidoreductase</keyword>
<protein>
    <submittedName>
        <fullName evidence="10">Cytochrome P450</fullName>
    </submittedName>
</protein>
<dbReference type="Pfam" id="PF00067">
    <property type="entry name" value="p450"/>
    <property type="match status" value="1"/>
</dbReference>
<feature type="region of interest" description="Disordered" evidence="9">
    <location>
        <begin position="1"/>
        <end position="26"/>
    </location>
</feature>
<dbReference type="GO" id="GO:0005506">
    <property type="term" value="F:iron ion binding"/>
    <property type="evidence" value="ECO:0007669"/>
    <property type="project" value="InterPro"/>
</dbReference>
<keyword evidence="6 8" id="KW-0408">Iron</keyword>
<dbReference type="FunFam" id="1.10.630.10:FF:000018">
    <property type="entry name" value="Cytochrome P450 monooxygenase"/>
    <property type="match status" value="1"/>
</dbReference>
<keyword evidence="3 8" id="KW-0349">Heme</keyword>
<dbReference type="RefSeq" id="WP_328857193.1">
    <property type="nucleotide sequence ID" value="NZ_CP108021.1"/>
</dbReference>
<dbReference type="PANTHER" id="PTHR46696">
    <property type="entry name" value="P450, PUTATIVE (EUROFUNG)-RELATED"/>
    <property type="match status" value="1"/>
</dbReference>
<dbReference type="Gene3D" id="1.10.630.10">
    <property type="entry name" value="Cytochrome P450"/>
    <property type="match status" value="1"/>
</dbReference>
<dbReference type="GO" id="GO:0004497">
    <property type="term" value="F:monooxygenase activity"/>
    <property type="evidence" value="ECO:0007669"/>
    <property type="project" value="UniProtKB-KW"/>
</dbReference>
<evidence type="ECO:0000256" key="8">
    <source>
        <dbReference type="RuleBase" id="RU000461"/>
    </source>
</evidence>
<dbReference type="InterPro" id="IPR036396">
    <property type="entry name" value="Cyt_P450_sf"/>
</dbReference>
<proteinExistence type="inferred from homology"/>
<sequence>MSDVIPDYPMTRTCPFDPPAEQTENGPVSKVRIETGATAWLVTGYDEQREALVDPRLSSDFRRPGYPARVLARRTRSFISMDNPEHQQQRRMLIKHFTVKRIASMRPAIEGLVDTLLAQMLTKDGHADLVADFALPLPSLVICDLLGVPYADHDFFQRCSSVQLTLSAPIAEREAARDDLADYLRDLVDKAVENPGDDLIGDLVVNQVRPGHLTTAEVADMCSLLLIAGHETTANMIALGTLALLRHPDQLAELRASDDPALMTSAVEELLRYLTIVHQGLRRVATDDIEIAGTTIAAGEGVIISADAGNRAEDAFDGDPDTLDIHRAARHHVAFGFGVHQCLGQALARLELEIAYRALVTRVPGLAVAAELDDIDFKDDMFVYGVRSLPITFDTPTVEAS</sequence>
<evidence type="ECO:0000256" key="2">
    <source>
        <dbReference type="ARBA" id="ARBA00010617"/>
    </source>
</evidence>
<dbReference type="Proteomes" id="UP001432128">
    <property type="component" value="Chromosome"/>
</dbReference>
<comment type="similarity">
    <text evidence="2 8">Belongs to the cytochrome P450 family.</text>
</comment>
<dbReference type="AlphaFoldDB" id="A0AAU4K113"/>
<evidence type="ECO:0000256" key="3">
    <source>
        <dbReference type="ARBA" id="ARBA00022617"/>
    </source>
</evidence>
<evidence type="ECO:0000256" key="9">
    <source>
        <dbReference type="SAM" id="MobiDB-lite"/>
    </source>
</evidence>
<dbReference type="GO" id="GO:0016705">
    <property type="term" value="F:oxidoreductase activity, acting on paired donors, with incorporation or reduction of molecular oxygen"/>
    <property type="evidence" value="ECO:0007669"/>
    <property type="project" value="InterPro"/>
</dbReference>
<evidence type="ECO:0000256" key="5">
    <source>
        <dbReference type="ARBA" id="ARBA00023002"/>
    </source>
</evidence>
<dbReference type="PRINTS" id="PR00385">
    <property type="entry name" value="P450"/>
</dbReference>
<name>A0AAU4K113_9NOCA</name>
<organism evidence="10 11">
    <name type="scientific">Williamsia herbipolensis</name>
    <dbReference type="NCBI Taxonomy" id="1603258"/>
    <lineage>
        <taxon>Bacteria</taxon>
        <taxon>Bacillati</taxon>
        <taxon>Actinomycetota</taxon>
        <taxon>Actinomycetes</taxon>
        <taxon>Mycobacteriales</taxon>
        <taxon>Nocardiaceae</taxon>
        <taxon>Williamsia</taxon>
    </lineage>
</organism>
<dbReference type="EMBL" id="CP108021">
    <property type="protein sequence ID" value="WUM19740.1"/>
    <property type="molecule type" value="Genomic_DNA"/>
</dbReference>
<keyword evidence="4 8" id="KW-0479">Metal-binding</keyword>
<evidence type="ECO:0000313" key="11">
    <source>
        <dbReference type="Proteomes" id="UP001432128"/>
    </source>
</evidence>
<dbReference type="GO" id="GO:0020037">
    <property type="term" value="F:heme binding"/>
    <property type="evidence" value="ECO:0007669"/>
    <property type="project" value="InterPro"/>
</dbReference>
<dbReference type="PANTHER" id="PTHR46696:SF1">
    <property type="entry name" value="CYTOCHROME P450 YJIB-RELATED"/>
    <property type="match status" value="1"/>
</dbReference>
<dbReference type="PROSITE" id="PS00086">
    <property type="entry name" value="CYTOCHROME_P450"/>
    <property type="match status" value="1"/>
</dbReference>
<dbReference type="InterPro" id="IPR002397">
    <property type="entry name" value="Cyt_P450_B"/>
</dbReference>
<evidence type="ECO:0000256" key="4">
    <source>
        <dbReference type="ARBA" id="ARBA00022723"/>
    </source>
</evidence>
<dbReference type="CDD" id="cd11030">
    <property type="entry name" value="CYP105-like"/>
    <property type="match status" value="1"/>
</dbReference>
<evidence type="ECO:0000256" key="6">
    <source>
        <dbReference type="ARBA" id="ARBA00023004"/>
    </source>
</evidence>
<keyword evidence="7 8" id="KW-0503">Monooxygenase</keyword>
<reference evidence="10 11" key="1">
    <citation type="submission" date="2022-10" db="EMBL/GenBank/DDBJ databases">
        <title>The complete genomes of actinobacterial strains from the NBC collection.</title>
        <authorList>
            <person name="Joergensen T.S."/>
            <person name="Alvarez Arevalo M."/>
            <person name="Sterndorff E.B."/>
            <person name="Faurdal D."/>
            <person name="Vuksanovic O."/>
            <person name="Mourched A.-S."/>
            <person name="Charusanti P."/>
            <person name="Shaw S."/>
            <person name="Blin K."/>
            <person name="Weber T."/>
        </authorList>
    </citation>
    <scope>NUCLEOTIDE SEQUENCE [LARGE SCALE GENOMIC DNA]</scope>
    <source>
        <strain evidence="10 11">NBC_00319</strain>
    </source>
</reference>
<dbReference type="PRINTS" id="PR00359">
    <property type="entry name" value="BP450"/>
</dbReference>
<gene>
    <name evidence="10" type="ORF">OG579_18910</name>
</gene>
<dbReference type="InterPro" id="IPR017972">
    <property type="entry name" value="Cyt_P450_CS"/>
</dbReference>
<keyword evidence="11" id="KW-1185">Reference proteome</keyword>
<evidence type="ECO:0000256" key="1">
    <source>
        <dbReference type="ARBA" id="ARBA00001971"/>
    </source>
</evidence>
<comment type="cofactor">
    <cofactor evidence="1">
        <name>heme</name>
        <dbReference type="ChEBI" id="CHEBI:30413"/>
    </cofactor>
</comment>
<dbReference type="InterPro" id="IPR001128">
    <property type="entry name" value="Cyt_P450"/>
</dbReference>
<evidence type="ECO:0000256" key="7">
    <source>
        <dbReference type="ARBA" id="ARBA00023033"/>
    </source>
</evidence>
<dbReference type="KEGG" id="whr:OG579_18910"/>
<evidence type="ECO:0000313" key="10">
    <source>
        <dbReference type="EMBL" id="WUM19740.1"/>
    </source>
</evidence>
<dbReference type="SUPFAM" id="SSF48264">
    <property type="entry name" value="Cytochrome P450"/>
    <property type="match status" value="1"/>
</dbReference>